<dbReference type="PANTHER" id="PTHR23320:SF155">
    <property type="entry name" value="MEMBRANE-SPANNING 4-DOMAINS SUBFAMILY A MEMBER 8"/>
    <property type="match status" value="1"/>
</dbReference>
<evidence type="ECO:0000256" key="1">
    <source>
        <dbReference type="ARBA" id="ARBA00004141"/>
    </source>
</evidence>
<keyword evidence="9" id="KW-1185">Reference proteome</keyword>
<keyword evidence="3 7" id="KW-0812">Transmembrane</keyword>
<keyword evidence="5 7" id="KW-0472">Membrane</keyword>
<reference evidence="8" key="1">
    <citation type="submission" date="2025-05" db="UniProtKB">
        <authorList>
            <consortium name="Ensembl"/>
        </authorList>
    </citation>
    <scope>IDENTIFICATION</scope>
</reference>
<evidence type="ECO:0000256" key="4">
    <source>
        <dbReference type="ARBA" id="ARBA00022989"/>
    </source>
</evidence>
<proteinExistence type="inferred from homology"/>
<evidence type="ECO:0008006" key="10">
    <source>
        <dbReference type="Google" id="ProtNLM"/>
    </source>
</evidence>
<feature type="transmembrane region" description="Helical" evidence="7">
    <location>
        <begin position="137"/>
        <end position="159"/>
    </location>
</feature>
<dbReference type="Proteomes" id="UP000694421">
    <property type="component" value="Unplaced"/>
</dbReference>
<evidence type="ECO:0000256" key="7">
    <source>
        <dbReference type="SAM" id="Phobius"/>
    </source>
</evidence>
<evidence type="ECO:0000313" key="9">
    <source>
        <dbReference type="Proteomes" id="UP000694421"/>
    </source>
</evidence>
<name>A0A8D0B8B7_SALMN</name>
<feature type="transmembrane region" description="Helical" evidence="7">
    <location>
        <begin position="71"/>
        <end position="94"/>
    </location>
</feature>
<accession>A0A8D0B8B7</accession>
<comment type="similarity">
    <text evidence="2">Belongs to the MS4A family.</text>
</comment>
<organism evidence="8 9">
    <name type="scientific">Salvator merianae</name>
    <name type="common">Argentine black and white tegu</name>
    <name type="synonym">Tupinambis merianae</name>
    <dbReference type="NCBI Taxonomy" id="96440"/>
    <lineage>
        <taxon>Eukaryota</taxon>
        <taxon>Metazoa</taxon>
        <taxon>Chordata</taxon>
        <taxon>Craniata</taxon>
        <taxon>Vertebrata</taxon>
        <taxon>Euteleostomi</taxon>
        <taxon>Lepidosauria</taxon>
        <taxon>Squamata</taxon>
        <taxon>Bifurcata</taxon>
        <taxon>Unidentata</taxon>
        <taxon>Episquamata</taxon>
        <taxon>Laterata</taxon>
        <taxon>Teiioidea</taxon>
        <taxon>Teiidae</taxon>
        <taxon>Salvator</taxon>
    </lineage>
</organism>
<dbReference type="InterPro" id="IPR007237">
    <property type="entry name" value="CD20-like"/>
</dbReference>
<dbReference type="AlphaFoldDB" id="A0A8D0B8B7"/>
<dbReference type="Ensembl" id="ENSSMRT00000002109.1">
    <property type="protein sequence ID" value="ENSSMRP00000001752.1"/>
    <property type="gene ID" value="ENSSMRG00000001528.1"/>
</dbReference>
<dbReference type="Pfam" id="PF04103">
    <property type="entry name" value="CD20"/>
    <property type="match status" value="1"/>
</dbReference>
<evidence type="ECO:0000256" key="6">
    <source>
        <dbReference type="SAM" id="MobiDB-lite"/>
    </source>
</evidence>
<dbReference type="OMA" id="QLVCCQH"/>
<evidence type="ECO:0000256" key="2">
    <source>
        <dbReference type="ARBA" id="ARBA00009565"/>
    </source>
</evidence>
<evidence type="ECO:0000256" key="3">
    <source>
        <dbReference type="ARBA" id="ARBA00022692"/>
    </source>
</evidence>
<dbReference type="GO" id="GO:0007166">
    <property type="term" value="P:cell surface receptor signaling pathway"/>
    <property type="evidence" value="ECO:0007669"/>
    <property type="project" value="TreeGrafter"/>
</dbReference>
<protein>
    <recommendedName>
        <fullName evidence="10">Membrane-spanning 4-domains subfamily A member 8-like</fullName>
    </recommendedName>
</protein>
<dbReference type="GeneTree" id="ENSGT00940000162329"/>
<dbReference type="InterPro" id="IPR030417">
    <property type="entry name" value="MS4A"/>
</dbReference>
<evidence type="ECO:0000256" key="5">
    <source>
        <dbReference type="ARBA" id="ARBA00023136"/>
    </source>
</evidence>
<dbReference type="GO" id="GO:0005886">
    <property type="term" value="C:plasma membrane"/>
    <property type="evidence" value="ECO:0007669"/>
    <property type="project" value="TreeGrafter"/>
</dbReference>
<dbReference type="PANTHER" id="PTHR23320">
    <property type="entry name" value="MEMBRANE-SPANNING 4-DOMAINS SUBFAMILY A MS4A -RELATED"/>
    <property type="match status" value="1"/>
</dbReference>
<evidence type="ECO:0000313" key="8">
    <source>
        <dbReference type="Ensembl" id="ENSSMRP00000001747.1"/>
    </source>
</evidence>
<feature type="transmembrane region" description="Helical" evidence="7">
    <location>
        <begin position="179"/>
        <end position="200"/>
    </location>
</feature>
<dbReference type="Ensembl" id="ENSSMRT00000002101.1">
    <property type="protein sequence ID" value="ENSSMRP00000001747.1"/>
    <property type="gene ID" value="ENSSMRG00000001528.1"/>
</dbReference>
<feature type="transmembrane region" description="Helical" evidence="7">
    <location>
        <begin position="106"/>
        <end position="125"/>
    </location>
</feature>
<sequence>MASGSVMFIPQNGGNVFIGGQPIPGTVIQPAGTVQYVQYVGQPVGSAINQPQQGVPGTALQMFRKAETKTLGAIQIMIGLIHIGFGAVSAILFGHHYVALAINGSYPVWGGIFFIISGSVSVSAEKYLTSSLVKCSVGLNITSALMTLIGIILLIMEFLGPRISFHSNWHVDLISSVRVGLLVLLFLFSLLEFCIAISTAHFGCKAACCKNDLETIVVPYVVSGINMTPAQSNPATASPPDYDSAAVPNKIE</sequence>
<feature type="region of interest" description="Disordered" evidence="6">
    <location>
        <begin position="230"/>
        <end position="252"/>
    </location>
</feature>
<dbReference type="Ensembl" id="ENSSMRT00000002111.1">
    <property type="protein sequence ID" value="ENSSMRP00000001754.1"/>
    <property type="gene ID" value="ENSSMRG00000001528.1"/>
</dbReference>
<comment type="subcellular location">
    <subcellularLocation>
        <location evidence="1">Membrane</location>
        <topology evidence="1">Multi-pass membrane protein</topology>
    </subcellularLocation>
</comment>
<keyword evidence="4 7" id="KW-1133">Transmembrane helix</keyword>